<dbReference type="PANTHER" id="PTHR46144:SF7">
    <property type="entry name" value="MEDIATOR OF RNA POLYMERASE II TRANSCRIPTION SUBUNIT 12-LIKE"/>
    <property type="match status" value="1"/>
</dbReference>
<dbReference type="Gene3D" id="3.30.160.60">
    <property type="entry name" value="Classic Zinc Finger"/>
    <property type="match status" value="2"/>
</dbReference>
<name>A0AAE1SJU5_9SOLA</name>
<comment type="caution">
    <text evidence="10">The sequence shown here is derived from an EMBL/GenBank/DDBJ whole genome shotgun (WGS) entry which is preliminary data.</text>
</comment>
<dbReference type="PANTHER" id="PTHR46144">
    <property type="entry name" value="ZINC FINGER PROTEIN 385B-LIKE"/>
    <property type="match status" value="1"/>
</dbReference>
<protein>
    <submittedName>
        <fullName evidence="10">Uncharacterized protein</fullName>
    </submittedName>
</protein>
<dbReference type="InterPro" id="IPR051868">
    <property type="entry name" value="ZN346_ZMAT4"/>
</dbReference>
<dbReference type="AlphaFoldDB" id="A0AAE1SJU5"/>
<feature type="domain" description="C2H2-type" evidence="8">
    <location>
        <begin position="315"/>
        <end position="339"/>
    </location>
</feature>
<evidence type="ECO:0000256" key="5">
    <source>
        <dbReference type="ARBA" id="ARBA00022833"/>
    </source>
</evidence>
<evidence type="ECO:0000313" key="10">
    <source>
        <dbReference type="EMBL" id="KAK4372029.1"/>
    </source>
</evidence>
<dbReference type="Pfam" id="PF12874">
    <property type="entry name" value="zf-met"/>
    <property type="match status" value="2"/>
</dbReference>
<dbReference type="InterPro" id="IPR036236">
    <property type="entry name" value="Znf_C2H2_sf"/>
</dbReference>
<dbReference type="InterPro" id="IPR013087">
    <property type="entry name" value="Znf_C2H2_type"/>
</dbReference>
<evidence type="ECO:0000259" key="9">
    <source>
        <dbReference type="SMART" id="SM00451"/>
    </source>
</evidence>
<dbReference type="GO" id="GO:0008270">
    <property type="term" value="F:zinc ion binding"/>
    <property type="evidence" value="ECO:0007669"/>
    <property type="project" value="UniProtKB-KW"/>
</dbReference>
<dbReference type="GO" id="GO:0005634">
    <property type="term" value="C:nucleus"/>
    <property type="evidence" value="ECO:0007669"/>
    <property type="project" value="UniProtKB-SubCell"/>
</dbReference>
<comment type="subcellular location">
    <subcellularLocation>
        <location evidence="1">Nucleus</location>
    </subcellularLocation>
</comment>
<evidence type="ECO:0000256" key="6">
    <source>
        <dbReference type="ARBA" id="ARBA00023242"/>
    </source>
</evidence>
<keyword evidence="2" id="KW-0479">Metal-binding</keyword>
<feature type="region of interest" description="Disordered" evidence="7">
    <location>
        <begin position="1"/>
        <end position="52"/>
    </location>
</feature>
<gene>
    <name evidence="10" type="ORF">RND71_007413</name>
</gene>
<keyword evidence="11" id="KW-1185">Reference proteome</keyword>
<evidence type="ECO:0000313" key="11">
    <source>
        <dbReference type="Proteomes" id="UP001291623"/>
    </source>
</evidence>
<feature type="domain" description="C2H2-type" evidence="8">
    <location>
        <begin position="469"/>
        <end position="493"/>
    </location>
</feature>
<feature type="region of interest" description="Disordered" evidence="7">
    <location>
        <begin position="89"/>
        <end position="136"/>
    </location>
</feature>
<evidence type="ECO:0000256" key="1">
    <source>
        <dbReference type="ARBA" id="ARBA00004123"/>
    </source>
</evidence>
<feature type="region of interest" description="Disordered" evidence="7">
    <location>
        <begin position="287"/>
        <end position="310"/>
    </location>
</feature>
<evidence type="ECO:0000256" key="3">
    <source>
        <dbReference type="ARBA" id="ARBA00022737"/>
    </source>
</evidence>
<feature type="region of interest" description="Disordered" evidence="7">
    <location>
        <begin position="610"/>
        <end position="647"/>
    </location>
</feature>
<dbReference type="InterPro" id="IPR003604">
    <property type="entry name" value="Matrin/U1-like-C_Znf_C2H2"/>
</dbReference>
<evidence type="ECO:0000259" key="8">
    <source>
        <dbReference type="SMART" id="SM00355"/>
    </source>
</evidence>
<feature type="compositionally biased region" description="Polar residues" evidence="7">
    <location>
        <begin position="1"/>
        <end position="13"/>
    </location>
</feature>
<feature type="compositionally biased region" description="Polar residues" evidence="7">
    <location>
        <begin position="21"/>
        <end position="52"/>
    </location>
</feature>
<reference evidence="10" key="1">
    <citation type="submission" date="2023-12" db="EMBL/GenBank/DDBJ databases">
        <title>Genome assembly of Anisodus tanguticus.</title>
        <authorList>
            <person name="Wang Y.-J."/>
        </authorList>
    </citation>
    <scope>NUCLEOTIDE SEQUENCE</scope>
    <source>
        <strain evidence="10">KB-2021</strain>
        <tissue evidence="10">Leaf</tissue>
    </source>
</reference>
<feature type="region of interest" description="Disordered" evidence="7">
    <location>
        <begin position="398"/>
        <end position="461"/>
    </location>
</feature>
<evidence type="ECO:0000256" key="7">
    <source>
        <dbReference type="SAM" id="MobiDB-lite"/>
    </source>
</evidence>
<feature type="domain" description="U1-type" evidence="9">
    <location>
        <begin position="316"/>
        <end position="346"/>
    </location>
</feature>
<proteinExistence type="predicted"/>
<sequence>MDQYQHPQQTAPQIQAYDPSTYAQYPQQSQSTDPSQIQTYDPSTLAQYPQQSQSQTLAYDQSYYAYQYNNQQYHYSYYPQDYYSNAYQQQQQYQPEPSSIHPPGVPIPPASDPYATQQQPQPQPQPQPQYSYYSKQQQQQQGINYGEVATVTMPPNVAHIPAAKLPAREAECEQVCCVCSAQLIIQDLYCMSPALYELCLGNGKLITYALHICSIIKSNMGFKNLSKISSVPHRHPNDRTLSSQSMLELHIAFQWQIVQSPYRGKGKRGGKPYRGGAQPKVLQGASQIQGGPSKVKPSSSAPGNSASVLPPPHMVSCEICKVECNTPEVLEQHKNGKKHKKNLKAYEERQKLNKLMDGAHTHQTTNTGFKPRVSYQPAVEGSGQLPLGNLPSEIVTGDRQLQPQEEDGSITGKQKVEETETAPVDHVQGQGRGVKRSLRGGRGGKLMKSQNGSRKPAVVPPKPQKMVPLICELCNVKCESVVVFQSHLAGKKHLSNVKDFQGQQAMVGQAALQALYPALQALYPALQALCQPNTGASTSVAPQGLHEILGFLTQQALSSIPQDQLLGIGAAATSAFTQQALSALPQDQLLGIGAAATSVFPPPSVLLAQDHQGSKLQGSASEETRVNAAAENTDNKHENVNLEVERKDVSVEEPLKFAAGGDVPSTSGAASAAVSVSNSEVVSSDCAAHSGLDGKLAD</sequence>
<dbReference type="EMBL" id="JAVYJV010000004">
    <property type="protein sequence ID" value="KAK4372029.1"/>
    <property type="molecule type" value="Genomic_DNA"/>
</dbReference>
<keyword evidence="5" id="KW-0862">Zinc</keyword>
<feature type="compositionally biased region" description="Basic and acidic residues" evidence="7">
    <location>
        <begin position="633"/>
        <end position="647"/>
    </location>
</feature>
<keyword evidence="4" id="KW-0863">Zinc-finger</keyword>
<keyword evidence="3" id="KW-0677">Repeat</keyword>
<feature type="compositionally biased region" description="Polar residues" evidence="7">
    <location>
        <begin position="287"/>
        <end position="307"/>
    </location>
</feature>
<dbReference type="Proteomes" id="UP001291623">
    <property type="component" value="Unassembled WGS sequence"/>
</dbReference>
<dbReference type="SUPFAM" id="SSF57667">
    <property type="entry name" value="beta-beta-alpha zinc fingers"/>
    <property type="match status" value="2"/>
</dbReference>
<dbReference type="SMART" id="SM00451">
    <property type="entry name" value="ZnF_U1"/>
    <property type="match status" value="2"/>
</dbReference>
<evidence type="ECO:0000256" key="4">
    <source>
        <dbReference type="ARBA" id="ARBA00022771"/>
    </source>
</evidence>
<feature type="domain" description="U1-type" evidence="9">
    <location>
        <begin position="466"/>
        <end position="500"/>
    </location>
</feature>
<evidence type="ECO:0000256" key="2">
    <source>
        <dbReference type="ARBA" id="ARBA00022723"/>
    </source>
</evidence>
<accession>A0AAE1SJU5</accession>
<dbReference type="SMART" id="SM00355">
    <property type="entry name" value="ZnF_C2H2"/>
    <property type="match status" value="2"/>
</dbReference>
<dbReference type="GO" id="GO:0003676">
    <property type="term" value="F:nucleic acid binding"/>
    <property type="evidence" value="ECO:0007669"/>
    <property type="project" value="InterPro"/>
</dbReference>
<organism evidence="10 11">
    <name type="scientific">Anisodus tanguticus</name>
    <dbReference type="NCBI Taxonomy" id="243964"/>
    <lineage>
        <taxon>Eukaryota</taxon>
        <taxon>Viridiplantae</taxon>
        <taxon>Streptophyta</taxon>
        <taxon>Embryophyta</taxon>
        <taxon>Tracheophyta</taxon>
        <taxon>Spermatophyta</taxon>
        <taxon>Magnoliopsida</taxon>
        <taxon>eudicotyledons</taxon>
        <taxon>Gunneridae</taxon>
        <taxon>Pentapetalae</taxon>
        <taxon>asterids</taxon>
        <taxon>lamiids</taxon>
        <taxon>Solanales</taxon>
        <taxon>Solanaceae</taxon>
        <taxon>Solanoideae</taxon>
        <taxon>Hyoscyameae</taxon>
        <taxon>Anisodus</taxon>
    </lineage>
</organism>
<keyword evidence="6" id="KW-0539">Nucleus</keyword>